<dbReference type="SUPFAM" id="SSF55874">
    <property type="entry name" value="ATPase domain of HSP90 chaperone/DNA topoisomerase II/histidine kinase"/>
    <property type="match status" value="1"/>
</dbReference>
<evidence type="ECO:0000256" key="5">
    <source>
        <dbReference type="ARBA" id="ARBA00023012"/>
    </source>
</evidence>
<name>A0A918IQA9_9RHOB</name>
<organism evidence="8 9">
    <name type="scientific">Gemmobacter lanyuensis</name>
    <dbReference type="NCBI Taxonomy" id="1054497"/>
    <lineage>
        <taxon>Bacteria</taxon>
        <taxon>Pseudomonadati</taxon>
        <taxon>Pseudomonadota</taxon>
        <taxon>Alphaproteobacteria</taxon>
        <taxon>Rhodobacterales</taxon>
        <taxon>Paracoccaceae</taxon>
        <taxon>Gemmobacter</taxon>
    </lineage>
</organism>
<evidence type="ECO:0000259" key="7">
    <source>
        <dbReference type="Pfam" id="PF02518"/>
    </source>
</evidence>
<keyword evidence="6" id="KW-0472">Membrane</keyword>
<evidence type="ECO:0000256" key="6">
    <source>
        <dbReference type="SAM" id="Phobius"/>
    </source>
</evidence>
<dbReference type="PANTHER" id="PTHR24421:SF10">
    <property type="entry name" value="NITRATE_NITRITE SENSOR PROTEIN NARQ"/>
    <property type="match status" value="1"/>
</dbReference>
<dbReference type="RefSeq" id="WP_189633147.1">
    <property type="nucleotide sequence ID" value="NZ_BMYQ01000003.1"/>
</dbReference>
<dbReference type="EMBL" id="BMYQ01000003">
    <property type="protein sequence ID" value="GGW26871.1"/>
    <property type="molecule type" value="Genomic_DNA"/>
</dbReference>
<protein>
    <recommendedName>
        <fullName evidence="2">histidine kinase</fullName>
        <ecNumber evidence="2">2.7.13.3</ecNumber>
    </recommendedName>
</protein>
<feature type="transmembrane region" description="Helical" evidence="6">
    <location>
        <begin position="194"/>
        <end position="213"/>
    </location>
</feature>
<evidence type="ECO:0000313" key="8">
    <source>
        <dbReference type="EMBL" id="GGW26871.1"/>
    </source>
</evidence>
<dbReference type="AlphaFoldDB" id="A0A918IQA9"/>
<dbReference type="InterPro" id="IPR036890">
    <property type="entry name" value="HATPase_C_sf"/>
</dbReference>
<comment type="caution">
    <text evidence="8">The sequence shown here is derived from an EMBL/GenBank/DDBJ whole genome shotgun (WGS) entry which is preliminary data.</text>
</comment>
<gene>
    <name evidence="8" type="ORF">GCM10011452_14080</name>
</gene>
<dbReference type="EC" id="2.7.13.3" evidence="2"/>
<keyword evidence="5" id="KW-0902">Two-component regulatory system</keyword>
<evidence type="ECO:0000256" key="1">
    <source>
        <dbReference type="ARBA" id="ARBA00000085"/>
    </source>
</evidence>
<keyword evidence="6" id="KW-0812">Transmembrane</keyword>
<keyword evidence="4 8" id="KW-0418">Kinase</keyword>
<accession>A0A918IQA9</accession>
<dbReference type="InterPro" id="IPR050482">
    <property type="entry name" value="Sensor_HK_TwoCompSys"/>
</dbReference>
<feature type="transmembrane region" description="Helical" evidence="6">
    <location>
        <begin position="17"/>
        <end position="38"/>
    </location>
</feature>
<dbReference type="Proteomes" id="UP000628984">
    <property type="component" value="Unassembled WGS sequence"/>
</dbReference>
<evidence type="ECO:0000256" key="2">
    <source>
        <dbReference type="ARBA" id="ARBA00012438"/>
    </source>
</evidence>
<sequence>MTQILTRWKSWSLATQFALAGGVVMLLAMLVVGQWVAARIEESVVRNWANATALYMESFISPLSQSLAEDGTLSPLAHQALDEVFNGTTLGERVVSYKIWKQDGLVVDASDHAVVGKYFPVGGDLARAWKGEVAAEMAASDEAENALETAMGGALLEIYSPVREVWSGRVIGVVEFYERADTLMQDISDARQRSWLTVAAVFGAIGLALWGIVARGSRVIESQQAQLHRQVLALEEMSDHNRALRLRVQGAAARSAALNDQVLRQIGADLHDGPAQLLGYAALRLDGLDVPPEAEPRRIEVERAVKDAMREIRSISRGVALPDIAARCPCDIIHGLVEAHRARTGCQVEVTCSPEGLPNLNAAEKTCIYRFVQEGLNNGWRHAEGRGQAVCLTPRGELLELTVRDAGPGFPAANTPTEGLGLIGLRDRVEALGGSFEMRSLPAGGAELKMTLLPGQG</sequence>
<dbReference type="PANTHER" id="PTHR24421">
    <property type="entry name" value="NITRATE/NITRITE SENSOR PROTEIN NARX-RELATED"/>
    <property type="match status" value="1"/>
</dbReference>
<evidence type="ECO:0000256" key="3">
    <source>
        <dbReference type="ARBA" id="ARBA00022679"/>
    </source>
</evidence>
<feature type="domain" description="Histidine kinase/HSP90-like ATPase" evidence="7">
    <location>
        <begin position="368"/>
        <end position="452"/>
    </location>
</feature>
<keyword evidence="9" id="KW-1185">Reference proteome</keyword>
<dbReference type="CDD" id="cd16917">
    <property type="entry name" value="HATPase_UhpB-NarQ-NarX-like"/>
    <property type="match status" value="1"/>
</dbReference>
<dbReference type="Gene3D" id="3.30.565.10">
    <property type="entry name" value="Histidine kinase-like ATPase, C-terminal domain"/>
    <property type="match status" value="1"/>
</dbReference>
<proteinExistence type="predicted"/>
<evidence type="ECO:0000313" key="9">
    <source>
        <dbReference type="Proteomes" id="UP000628984"/>
    </source>
</evidence>
<dbReference type="Pfam" id="PF02518">
    <property type="entry name" value="HATPase_c"/>
    <property type="match status" value="1"/>
</dbReference>
<dbReference type="GO" id="GO:0000160">
    <property type="term" value="P:phosphorelay signal transduction system"/>
    <property type="evidence" value="ECO:0007669"/>
    <property type="project" value="UniProtKB-KW"/>
</dbReference>
<dbReference type="GO" id="GO:0004673">
    <property type="term" value="F:protein histidine kinase activity"/>
    <property type="evidence" value="ECO:0007669"/>
    <property type="project" value="UniProtKB-EC"/>
</dbReference>
<keyword evidence="6" id="KW-1133">Transmembrane helix</keyword>
<reference evidence="8" key="2">
    <citation type="submission" date="2020-09" db="EMBL/GenBank/DDBJ databases">
        <authorList>
            <person name="Sun Q."/>
            <person name="Kim S."/>
        </authorList>
    </citation>
    <scope>NUCLEOTIDE SEQUENCE</scope>
    <source>
        <strain evidence="8">KCTC 23714</strain>
    </source>
</reference>
<keyword evidence="3" id="KW-0808">Transferase</keyword>
<dbReference type="InterPro" id="IPR003594">
    <property type="entry name" value="HATPase_dom"/>
</dbReference>
<comment type="catalytic activity">
    <reaction evidence="1">
        <text>ATP + protein L-histidine = ADP + protein N-phospho-L-histidine.</text>
        <dbReference type="EC" id="2.7.13.3"/>
    </reaction>
</comment>
<evidence type="ECO:0000256" key="4">
    <source>
        <dbReference type="ARBA" id="ARBA00022777"/>
    </source>
</evidence>
<reference evidence="8" key="1">
    <citation type="journal article" date="2014" name="Int. J. Syst. Evol. Microbiol.">
        <title>Complete genome sequence of Corynebacterium casei LMG S-19264T (=DSM 44701T), isolated from a smear-ripened cheese.</title>
        <authorList>
            <consortium name="US DOE Joint Genome Institute (JGI-PGF)"/>
            <person name="Walter F."/>
            <person name="Albersmeier A."/>
            <person name="Kalinowski J."/>
            <person name="Ruckert C."/>
        </authorList>
    </citation>
    <scope>NUCLEOTIDE SEQUENCE</scope>
    <source>
        <strain evidence="8">KCTC 23714</strain>
    </source>
</reference>